<dbReference type="InterPro" id="IPR038261">
    <property type="entry name" value="GPP34-like_sf"/>
</dbReference>
<name>A0A2V4N3J1_9ACTN</name>
<reference evidence="5 6" key="1">
    <citation type="submission" date="2018-03" db="EMBL/GenBank/DDBJ databases">
        <title>Bioinformatic expansion and discovery of thiopeptide antibiotics.</title>
        <authorList>
            <person name="Schwalen C.J."/>
            <person name="Hudson G.A."/>
            <person name="Mitchell D.A."/>
        </authorList>
    </citation>
    <scope>NUCLEOTIDE SEQUENCE [LARGE SCALE GENOMIC DNA]</scope>
    <source>
        <strain evidence="5 6">ATCC 21389</strain>
    </source>
</reference>
<evidence type="ECO:0000256" key="1">
    <source>
        <dbReference type="ARBA" id="ARBA00004255"/>
    </source>
</evidence>
<gene>
    <name evidence="5" type="ORF">C7C46_24365</name>
</gene>
<dbReference type="AlphaFoldDB" id="A0A2V4N3J1"/>
<dbReference type="GO" id="GO:0012505">
    <property type="term" value="C:endomembrane system"/>
    <property type="evidence" value="ECO:0007669"/>
    <property type="project" value="UniProtKB-ARBA"/>
</dbReference>
<organism evidence="5 6">
    <name type="scientific">Streptomyces tateyamensis</name>
    <dbReference type="NCBI Taxonomy" id="565073"/>
    <lineage>
        <taxon>Bacteria</taxon>
        <taxon>Bacillati</taxon>
        <taxon>Actinomycetota</taxon>
        <taxon>Actinomycetes</taxon>
        <taxon>Kitasatosporales</taxon>
        <taxon>Streptomycetaceae</taxon>
        <taxon>Streptomyces</taxon>
    </lineage>
</organism>
<dbReference type="GO" id="GO:0070273">
    <property type="term" value="F:phosphatidylinositol-4-phosphate binding"/>
    <property type="evidence" value="ECO:0007669"/>
    <property type="project" value="InterPro"/>
</dbReference>
<evidence type="ECO:0000256" key="4">
    <source>
        <dbReference type="ARBA" id="ARBA00023136"/>
    </source>
</evidence>
<comment type="subcellular location">
    <subcellularLocation>
        <location evidence="1">Golgi apparatus membrane</location>
        <topology evidence="1">Peripheral membrane protein</topology>
        <orientation evidence="1">Cytoplasmic side</orientation>
    </subcellularLocation>
</comment>
<keyword evidence="2" id="KW-0333">Golgi apparatus</keyword>
<evidence type="ECO:0000256" key="2">
    <source>
        <dbReference type="ARBA" id="ARBA00023034"/>
    </source>
</evidence>
<keyword evidence="3" id="KW-0446">Lipid-binding</keyword>
<protein>
    <submittedName>
        <fullName evidence="5">GPP34 family phosphoprotein</fullName>
    </submittedName>
</protein>
<dbReference type="InterPro" id="IPR008628">
    <property type="entry name" value="GPP34-like"/>
</dbReference>
<keyword evidence="6" id="KW-1185">Reference proteome</keyword>
<dbReference type="Proteomes" id="UP000248039">
    <property type="component" value="Unassembled WGS sequence"/>
</dbReference>
<dbReference type="RefSeq" id="WP_110672053.1">
    <property type="nucleotide sequence ID" value="NZ_PYBW01000097.1"/>
</dbReference>
<evidence type="ECO:0000313" key="6">
    <source>
        <dbReference type="Proteomes" id="UP000248039"/>
    </source>
</evidence>
<dbReference type="Gene3D" id="1.10.3630.10">
    <property type="entry name" value="yeast vps74-n-term truncation variant domain like"/>
    <property type="match status" value="1"/>
</dbReference>
<sequence length="210" mass="22933">MAEQPGTLPAKLYLLAYDPERSKLTGRHNLDLLLTAGALAELLQRGLLRDLKGRAVATGAAPADLAPVLADLLAEIAERRPHSWKHWVTRRRGLGRIVQRELAATGLLRLEPYRVLGLFTATRVELRDPRPRKALLAAFSAALRGPLSQVEPQTAALVALADAARLGLLLNRRQRREHRERIGQLAARCEPVPGALRAAIRARDSATAAS</sequence>
<evidence type="ECO:0000256" key="3">
    <source>
        <dbReference type="ARBA" id="ARBA00023121"/>
    </source>
</evidence>
<comment type="caution">
    <text evidence="5">The sequence shown here is derived from an EMBL/GenBank/DDBJ whole genome shotgun (WGS) entry which is preliminary data.</text>
</comment>
<dbReference type="OrthoDB" id="4717569at2"/>
<dbReference type="Pfam" id="PF05719">
    <property type="entry name" value="GPP34"/>
    <property type="match status" value="1"/>
</dbReference>
<dbReference type="GO" id="GO:0005737">
    <property type="term" value="C:cytoplasm"/>
    <property type="evidence" value="ECO:0007669"/>
    <property type="project" value="UniProtKB-ARBA"/>
</dbReference>
<evidence type="ECO:0000313" key="5">
    <source>
        <dbReference type="EMBL" id="PYC73955.1"/>
    </source>
</evidence>
<keyword evidence="4" id="KW-0472">Membrane</keyword>
<dbReference type="EMBL" id="PYBW01000097">
    <property type="protein sequence ID" value="PYC73955.1"/>
    <property type="molecule type" value="Genomic_DNA"/>
</dbReference>
<proteinExistence type="predicted"/>
<accession>A0A2V4N3J1</accession>